<dbReference type="Gene3D" id="2.40.50.100">
    <property type="match status" value="1"/>
</dbReference>
<keyword evidence="2" id="KW-0732">Signal</keyword>
<dbReference type="SUPFAM" id="SSF111369">
    <property type="entry name" value="HlyD-like secretion proteins"/>
    <property type="match status" value="1"/>
</dbReference>
<dbReference type="PROSITE" id="PS51257">
    <property type="entry name" value="PROKAR_LIPOPROTEIN"/>
    <property type="match status" value="1"/>
</dbReference>
<comment type="similarity">
    <text evidence="1">Belongs to the membrane fusion protein (MFP) (TC 8.A.1) family.</text>
</comment>
<dbReference type="Gene3D" id="1.10.287.470">
    <property type="entry name" value="Helix hairpin bin"/>
    <property type="match status" value="1"/>
</dbReference>
<dbReference type="PANTHER" id="PTHR30469">
    <property type="entry name" value="MULTIDRUG RESISTANCE PROTEIN MDTA"/>
    <property type="match status" value="1"/>
</dbReference>
<feature type="chain" id="PRO_5042262546" evidence="2">
    <location>
        <begin position="25"/>
        <end position="373"/>
    </location>
</feature>
<evidence type="ECO:0000256" key="2">
    <source>
        <dbReference type="SAM" id="SignalP"/>
    </source>
</evidence>
<dbReference type="InterPro" id="IPR058625">
    <property type="entry name" value="MdtA-like_BSH"/>
</dbReference>
<dbReference type="PANTHER" id="PTHR30469:SF20">
    <property type="entry name" value="EFFLUX RND TRANSPORTER PERIPLASMIC ADAPTOR SUBUNIT"/>
    <property type="match status" value="1"/>
</dbReference>
<reference evidence="4 5" key="1">
    <citation type="journal article" date="2015" name="Genome Announc.">
        <title>Draft Genome Sequences of Marine Isolates of Thalassomonas viridans and Thalassomonas actiniarum.</title>
        <authorList>
            <person name="Olonade I."/>
            <person name="van Zyl L.J."/>
            <person name="Trindade M."/>
        </authorList>
    </citation>
    <scope>NUCLEOTIDE SEQUENCE [LARGE SCALE GENOMIC DNA]</scope>
    <source>
        <strain evidence="4 5">A5K-106</strain>
    </source>
</reference>
<feature type="domain" description="Multidrug resistance protein MdtA-like barrel-sandwich hybrid" evidence="3">
    <location>
        <begin position="68"/>
        <end position="172"/>
    </location>
</feature>
<organism evidence="4 5">
    <name type="scientific">Thalassomonas actiniarum</name>
    <dbReference type="NCBI Taxonomy" id="485447"/>
    <lineage>
        <taxon>Bacteria</taxon>
        <taxon>Pseudomonadati</taxon>
        <taxon>Pseudomonadota</taxon>
        <taxon>Gammaproteobacteria</taxon>
        <taxon>Alteromonadales</taxon>
        <taxon>Colwelliaceae</taxon>
        <taxon>Thalassomonas</taxon>
    </lineage>
</organism>
<dbReference type="GO" id="GO:1990281">
    <property type="term" value="C:efflux pump complex"/>
    <property type="evidence" value="ECO:0007669"/>
    <property type="project" value="TreeGrafter"/>
</dbReference>
<evidence type="ECO:0000259" key="3">
    <source>
        <dbReference type="Pfam" id="PF25917"/>
    </source>
</evidence>
<sequence>MKHHMLSWPVAWLPVLLLCSLLGACGKPATPEVVTPLVDVFTVPVKNEQDLQKFPAVVQASDLTSLSFRVSGELTQIPVSSGQQVKKGDLIAKIDATDFELAVKDKKAKVALAKVSMQRAEKMVALKNMSQSTLDELEAKYSMAQADYEYARVLLTYVELKAPFDGIIASVPADNYQTTAPGQVVVTMHRIDKLEVKVNLPDVILALADSNNEERESITLDVSLDAYPGHVFKGRYKEHTTEQSSESKSYQLILELPRDPDRVALQGMPGSVEIDLAKLNAQNRMISVPLKAIVLPDAYPLTGGEKLLWRIKGDFSVEAIKVRAHGLADSAHIGVLGELNAGDKIAVSGLSYLKPGMKVRLVQSSAGNKEQTL</sequence>
<accession>A0AAE9YJD0</accession>
<dbReference type="Pfam" id="PF25917">
    <property type="entry name" value="BSH_RND"/>
    <property type="match status" value="1"/>
</dbReference>
<dbReference type="Gene3D" id="2.40.420.20">
    <property type="match status" value="1"/>
</dbReference>
<gene>
    <name evidence="4" type="ORF">SG35_015020</name>
</gene>
<dbReference type="Proteomes" id="UP000032568">
    <property type="component" value="Chromosome"/>
</dbReference>
<evidence type="ECO:0000313" key="5">
    <source>
        <dbReference type="Proteomes" id="UP000032568"/>
    </source>
</evidence>
<evidence type="ECO:0000313" key="4">
    <source>
        <dbReference type="EMBL" id="WDD96691.1"/>
    </source>
</evidence>
<dbReference type="AlphaFoldDB" id="A0AAE9YJD0"/>
<dbReference type="NCBIfam" id="TIGR01730">
    <property type="entry name" value="RND_mfp"/>
    <property type="match status" value="1"/>
</dbReference>
<feature type="signal peptide" evidence="2">
    <location>
        <begin position="1"/>
        <end position="24"/>
    </location>
</feature>
<dbReference type="EMBL" id="CP059735">
    <property type="protein sequence ID" value="WDD96691.1"/>
    <property type="molecule type" value="Genomic_DNA"/>
</dbReference>
<dbReference type="GO" id="GO:0015562">
    <property type="term" value="F:efflux transmembrane transporter activity"/>
    <property type="evidence" value="ECO:0007669"/>
    <property type="project" value="TreeGrafter"/>
</dbReference>
<dbReference type="KEGG" id="tact:SG35_015020"/>
<keyword evidence="5" id="KW-1185">Reference proteome</keyword>
<dbReference type="RefSeq" id="WP_053043267.1">
    <property type="nucleotide sequence ID" value="NZ_CP059735.1"/>
</dbReference>
<dbReference type="InterPro" id="IPR006143">
    <property type="entry name" value="RND_pump_MFP"/>
</dbReference>
<dbReference type="Gene3D" id="2.40.30.170">
    <property type="match status" value="1"/>
</dbReference>
<proteinExistence type="inferred from homology"/>
<protein>
    <submittedName>
        <fullName evidence="4">Efflux RND transporter periplasmic adaptor subunit</fullName>
    </submittedName>
</protein>
<name>A0AAE9YJD0_9GAMM</name>
<reference evidence="4 5" key="2">
    <citation type="journal article" date="2022" name="Mar. Drugs">
        <title>Bioassay-Guided Fractionation Leads to the Detection of Cholic Acid Generated by the Rare Thalassomonas sp.</title>
        <authorList>
            <person name="Pheiffer F."/>
            <person name="Schneider Y.K."/>
            <person name="Hansen E.H."/>
            <person name="Andersen J.H."/>
            <person name="Isaksson J."/>
            <person name="Busche T."/>
            <person name="R C."/>
            <person name="Kalinowski J."/>
            <person name="Zyl L.V."/>
            <person name="Trindade M."/>
        </authorList>
    </citation>
    <scope>NUCLEOTIDE SEQUENCE [LARGE SCALE GENOMIC DNA]</scope>
    <source>
        <strain evidence="4 5">A5K-106</strain>
    </source>
</reference>
<evidence type="ECO:0000256" key="1">
    <source>
        <dbReference type="ARBA" id="ARBA00009477"/>
    </source>
</evidence>